<keyword evidence="1" id="KW-0732">Signal</keyword>
<protein>
    <submittedName>
        <fullName evidence="2">Sel1 repeat family protein</fullName>
    </submittedName>
</protein>
<reference evidence="2 3" key="1">
    <citation type="journal article" date="2020" name="Front. Microbiol.">
        <title>Genetic Organization of the aprX-lipA2 Operon Affects the Proteolytic Potential of Pseudomonas Species in Milk.</title>
        <authorList>
            <person name="Maier C."/>
            <person name="Huptas C."/>
            <person name="von Neubeck M."/>
            <person name="Scherer S."/>
            <person name="Wenning M."/>
            <person name="Lucking G."/>
        </authorList>
    </citation>
    <scope>NUCLEOTIDE SEQUENCE [LARGE SCALE GENOMIC DNA]</scope>
    <source>
        <strain evidence="2 3">WS 5114</strain>
    </source>
</reference>
<dbReference type="EMBL" id="JAAQXV010000003">
    <property type="protein sequence ID" value="NMZ79872.1"/>
    <property type="molecule type" value="Genomic_DNA"/>
</dbReference>
<evidence type="ECO:0000313" key="2">
    <source>
        <dbReference type="EMBL" id="NMZ79872.1"/>
    </source>
</evidence>
<comment type="caution">
    <text evidence="2">The sequence shown here is derived from an EMBL/GenBank/DDBJ whole genome shotgun (WGS) entry which is preliminary data.</text>
</comment>
<organism evidence="2 3">
    <name type="scientific">Pseudomonas mandelii</name>
    <dbReference type="NCBI Taxonomy" id="75612"/>
    <lineage>
        <taxon>Bacteria</taxon>
        <taxon>Pseudomonadati</taxon>
        <taxon>Pseudomonadota</taxon>
        <taxon>Gammaproteobacteria</taxon>
        <taxon>Pseudomonadales</taxon>
        <taxon>Pseudomonadaceae</taxon>
        <taxon>Pseudomonas</taxon>
    </lineage>
</organism>
<dbReference type="InterPro" id="IPR011990">
    <property type="entry name" value="TPR-like_helical_dom_sf"/>
</dbReference>
<dbReference type="Proteomes" id="UP000548707">
    <property type="component" value="Unassembled WGS sequence"/>
</dbReference>
<feature type="chain" id="PRO_5044309091" evidence="1">
    <location>
        <begin position="29"/>
        <end position="336"/>
    </location>
</feature>
<dbReference type="Gene3D" id="1.25.40.10">
    <property type="entry name" value="Tetratricopeptide repeat domain"/>
    <property type="match status" value="1"/>
</dbReference>
<dbReference type="AlphaFoldDB" id="A0AB36CUP6"/>
<accession>A0AB36CUP6</accession>
<proteinExistence type="predicted"/>
<evidence type="ECO:0000313" key="3">
    <source>
        <dbReference type="Proteomes" id="UP000548707"/>
    </source>
</evidence>
<gene>
    <name evidence="2" type="ORF">HBO26_11270</name>
</gene>
<name>A0AB36CUP6_9PSED</name>
<evidence type="ECO:0000256" key="1">
    <source>
        <dbReference type="SAM" id="SignalP"/>
    </source>
</evidence>
<sequence length="336" mass="36109">MTSKKNDGSFGLRWLVFLVLGMSSSVFAAQCPSDSFDGFVKEFSAKPEVQRAFTVSPIHFMEVVAEGNAPKVVEREIKNLGAEELSAISPAVVEMSSLAVKVELPNRLFVRDRAGELLKILTFQKTDCWSLNRVENWSLEAVLAAQTDTSNLSPGERSLRRGKSFVDLAMEAEFPASTQLYISALDSYLHGAGKGSTEAGFQAVLLSLSGQAPRLDNARILELLLNAANTSGAANLALANFYCDEGRYDQVRPCADPEKSLGALEAGSKLGSLQAMNQLGLSYERGSLGIKKPSRALACFQAAAAKGFELSKDNAARLIANGVKTESSNCLKQEAN</sequence>
<dbReference type="SUPFAM" id="SSF81901">
    <property type="entry name" value="HCP-like"/>
    <property type="match status" value="1"/>
</dbReference>
<dbReference type="RefSeq" id="WP_169857203.1">
    <property type="nucleotide sequence ID" value="NZ_JAAQXV010000003.1"/>
</dbReference>
<feature type="signal peptide" evidence="1">
    <location>
        <begin position="1"/>
        <end position="28"/>
    </location>
</feature>